<dbReference type="KEGG" id="surl:BI350_07355"/>
<evidence type="ECO:0000313" key="2">
    <source>
        <dbReference type="EMBL" id="AOV07372.1"/>
    </source>
</evidence>
<reference evidence="2 3" key="1">
    <citation type="submission" date="2016-09" db="EMBL/GenBank/DDBJ databases">
        <title>Complete genome sequence of the Lysinibacillus sphaericus LMG 22257, a specie of Bacillus with ureolytic activity that can effectively biodeposit calcium carbonate.</title>
        <authorList>
            <person name="Yan W."/>
        </authorList>
    </citation>
    <scope>NUCLEOTIDE SEQUENCE [LARGE SCALE GENOMIC DNA]</scope>
    <source>
        <strain evidence="2 3">LMG 22257</strain>
    </source>
</reference>
<dbReference type="AlphaFoldDB" id="A0A1D8JF82"/>
<gene>
    <name evidence="2" type="ORF">BI350_07355</name>
</gene>
<dbReference type="RefSeq" id="WP_075527504.1">
    <property type="nucleotide sequence ID" value="NZ_CP017560.1"/>
</dbReference>
<name>A0A1D8JF82_9BACL</name>
<keyword evidence="3" id="KW-1185">Reference proteome</keyword>
<keyword evidence="1" id="KW-1133">Transmembrane helix</keyword>
<dbReference type="Proteomes" id="UP000185746">
    <property type="component" value="Chromosome"/>
</dbReference>
<evidence type="ECO:0000256" key="1">
    <source>
        <dbReference type="SAM" id="Phobius"/>
    </source>
</evidence>
<feature type="transmembrane region" description="Helical" evidence="1">
    <location>
        <begin position="12"/>
        <end position="33"/>
    </location>
</feature>
<keyword evidence="1" id="KW-0812">Transmembrane</keyword>
<keyword evidence="1" id="KW-0472">Membrane</keyword>
<dbReference type="InterPro" id="IPR003740">
    <property type="entry name" value="YitT"/>
</dbReference>
<accession>A0A1D8JF82</accession>
<sequence>MEGKKVGDAIRQFALIIIGAALAGYALDAVLIPNSIIDGGVTGISIMGNRVFGIPLLFKVRQKNIPQSKSDSEDAYL</sequence>
<evidence type="ECO:0000313" key="3">
    <source>
        <dbReference type="Proteomes" id="UP000185746"/>
    </source>
</evidence>
<dbReference type="Pfam" id="PF02588">
    <property type="entry name" value="YitT_membrane"/>
    <property type="match status" value="1"/>
</dbReference>
<dbReference type="EMBL" id="CP017560">
    <property type="protein sequence ID" value="AOV07372.1"/>
    <property type="molecule type" value="Genomic_DNA"/>
</dbReference>
<feature type="transmembrane region" description="Helical" evidence="1">
    <location>
        <begin position="39"/>
        <end position="58"/>
    </location>
</feature>
<organism evidence="2 3">
    <name type="scientific">Sporosarcina ureilytica</name>
    <dbReference type="NCBI Taxonomy" id="298596"/>
    <lineage>
        <taxon>Bacteria</taxon>
        <taxon>Bacillati</taxon>
        <taxon>Bacillota</taxon>
        <taxon>Bacilli</taxon>
        <taxon>Bacillales</taxon>
        <taxon>Caryophanaceae</taxon>
        <taxon>Sporosarcina</taxon>
    </lineage>
</organism>
<proteinExistence type="predicted"/>
<protein>
    <submittedName>
        <fullName evidence="2">Uncharacterized protein</fullName>
    </submittedName>
</protein>